<dbReference type="Proteomes" id="UP000035642">
    <property type="component" value="Unassembled WGS sequence"/>
</dbReference>
<evidence type="ECO:0000313" key="1">
    <source>
        <dbReference type="Proteomes" id="UP000035642"/>
    </source>
</evidence>
<proteinExistence type="predicted"/>
<reference evidence="1" key="1">
    <citation type="submission" date="2012-09" db="EMBL/GenBank/DDBJ databases">
        <authorList>
            <person name="Martin A.A."/>
        </authorList>
    </citation>
    <scope>NUCLEOTIDE SEQUENCE</scope>
</reference>
<name>A0A0K0DR28_ANGCA</name>
<protein>
    <submittedName>
        <fullName evidence="2">NADH dehydrogenase subunit 4L</fullName>
    </submittedName>
</protein>
<organism evidence="1 2">
    <name type="scientific">Angiostrongylus cantonensis</name>
    <name type="common">Rat lungworm</name>
    <dbReference type="NCBI Taxonomy" id="6313"/>
    <lineage>
        <taxon>Eukaryota</taxon>
        <taxon>Metazoa</taxon>
        <taxon>Ecdysozoa</taxon>
        <taxon>Nematoda</taxon>
        <taxon>Chromadorea</taxon>
        <taxon>Rhabditida</taxon>
        <taxon>Rhabditina</taxon>
        <taxon>Rhabditomorpha</taxon>
        <taxon>Strongyloidea</taxon>
        <taxon>Metastrongylidae</taxon>
        <taxon>Angiostrongylus</taxon>
    </lineage>
</organism>
<sequence>MFSHNLMVKVMMMMMMVMMMMMMTMMMMMVMMVMMIIGYLLNEHLPLLLITVFTSYITKPFANKRNL</sequence>
<accession>A0A0K0DR28</accession>
<dbReference type="WBParaSite" id="ACAC_0001421701-mRNA-1">
    <property type="protein sequence ID" value="ACAC_0001421701-mRNA-1"/>
    <property type="gene ID" value="ACAC_0001421701"/>
</dbReference>
<evidence type="ECO:0000313" key="2">
    <source>
        <dbReference type="WBParaSite" id="ACAC_0001421701-mRNA-1"/>
    </source>
</evidence>
<dbReference type="AlphaFoldDB" id="A0A0K0DR28"/>
<keyword evidence="1" id="KW-1185">Reference proteome</keyword>
<reference evidence="2" key="2">
    <citation type="submission" date="2017-02" db="UniProtKB">
        <authorList>
            <consortium name="WormBaseParasite"/>
        </authorList>
    </citation>
    <scope>IDENTIFICATION</scope>
</reference>